<evidence type="ECO:0000313" key="13">
    <source>
        <dbReference type="Proteomes" id="UP001185012"/>
    </source>
</evidence>
<keyword evidence="7" id="KW-0732">Signal</keyword>
<dbReference type="CDD" id="cd13654">
    <property type="entry name" value="PBP2_phosphate_like_2"/>
    <property type="match status" value="1"/>
</dbReference>
<dbReference type="InterPro" id="IPR024370">
    <property type="entry name" value="PBP_domain"/>
</dbReference>
<keyword evidence="13" id="KW-1185">Reference proteome</keyword>
<dbReference type="PANTHER" id="PTHR30570">
    <property type="entry name" value="PERIPLASMIC PHOSPHATE BINDING COMPONENT OF PHOSPHATE ABC TRANSPORTER"/>
    <property type="match status" value="1"/>
</dbReference>
<reference evidence="12 13" key="1">
    <citation type="submission" date="2023-07" db="EMBL/GenBank/DDBJ databases">
        <title>Genomic Encyclopedia of Type Strains, Phase IV (KMG-IV): sequencing the most valuable type-strain genomes for metagenomic binning, comparative biology and taxonomic classification.</title>
        <authorList>
            <person name="Goeker M."/>
        </authorList>
    </citation>
    <scope>NUCLEOTIDE SEQUENCE [LARGE SCALE GENOMIC DNA]</scope>
    <source>
        <strain evidence="12 13">DSM 45903</strain>
    </source>
</reference>
<evidence type="ECO:0000256" key="7">
    <source>
        <dbReference type="ARBA" id="ARBA00022729"/>
    </source>
</evidence>
<dbReference type="PANTHER" id="PTHR30570:SF1">
    <property type="entry name" value="PHOSPHATE-BINDING PROTEIN PSTS"/>
    <property type="match status" value="1"/>
</dbReference>
<name>A0ABU1IPZ9_9BACL</name>
<comment type="subunit">
    <text evidence="4 10">The complex is composed of two ATP-binding proteins (PstB), two transmembrane proteins (PstC and PstA) and a solute-binding protein (PstS).</text>
</comment>
<evidence type="ECO:0000256" key="2">
    <source>
        <dbReference type="ARBA" id="ARBA00004193"/>
    </source>
</evidence>
<keyword evidence="10" id="KW-1003">Cell membrane</keyword>
<dbReference type="Proteomes" id="UP001185012">
    <property type="component" value="Unassembled WGS sequence"/>
</dbReference>
<dbReference type="EMBL" id="JAVDQG010000005">
    <property type="protein sequence ID" value="MDR6226612.1"/>
    <property type="molecule type" value="Genomic_DNA"/>
</dbReference>
<dbReference type="SUPFAM" id="SSF53850">
    <property type="entry name" value="Periplasmic binding protein-like II"/>
    <property type="match status" value="1"/>
</dbReference>
<keyword evidence="8 10" id="KW-0564">Palmitate</keyword>
<evidence type="ECO:0000256" key="6">
    <source>
        <dbReference type="ARBA" id="ARBA00022592"/>
    </source>
</evidence>
<sequence length="317" mass="34667">MWKNGLKVAGTIGLSLALIVGCSSNDPNQGADGAEGGLSGTITIDGSSTVYPLTQAVAEEFMKENPGVQVTVSESGTGGGFQKWALGETDINDASRLIKDEEKEEAAKNDIEPVELKVAFDGISVMVHPENDWVDEISVEDLKKIWEPDSKVKKWSDVNPDWPDKEIKLYAPGTSSGTFDYFTEAIVGEEGASRTDFTASEDDNVLVRGISGDKYSLGYFGYSYYVENKDKLKILAIDEGEGAVEPTEETINEGSYSPLSRPVFIYPSNKALEKEEVQAFIEFYLENVKDLAAEVGYVALPDEEYEEGKQAYEDAKN</sequence>
<keyword evidence="5 10" id="KW-0813">Transport</keyword>
<comment type="caution">
    <text evidence="12">The sequence shown here is derived from an EMBL/GenBank/DDBJ whole genome shotgun (WGS) entry which is preliminary data.</text>
</comment>
<protein>
    <recommendedName>
        <fullName evidence="10">Phosphate-binding protein</fullName>
    </recommendedName>
</protein>
<gene>
    <name evidence="12" type="ORF">JOE21_002619</name>
</gene>
<evidence type="ECO:0000259" key="11">
    <source>
        <dbReference type="Pfam" id="PF12849"/>
    </source>
</evidence>
<dbReference type="InterPro" id="IPR011862">
    <property type="entry name" value="Phos-bd"/>
</dbReference>
<keyword evidence="10" id="KW-0472">Membrane</keyword>
<evidence type="ECO:0000256" key="9">
    <source>
        <dbReference type="ARBA" id="ARBA00023288"/>
    </source>
</evidence>
<evidence type="ECO:0000256" key="5">
    <source>
        <dbReference type="ARBA" id="ARBA00022448"/>
    </source>
</evidence>
<dbReference type="InterPro" id="IPR050811">
    <property type="entry name" value="Phosphate_ABC_transporter"/>
</dbReference>
<dbReference type="PROSITE" id="PS51257">
    <property type="entry name" value="PROKAR_LIPOPROTEIN"/>
    <property type="match status" value="1"/>
</dbReference>
<keyword evidence="9 10" id="KW-0449">Lipoprotein</keyword>
<evidence type="ECO:0000313" key="12">
    <source>
        <dbReference type="EMBL" id="MDR6226612.1"/>
    </source>
</evidence>
<keyword evidence="6 10" id="KW-0592">Phosphate transport</keyword>
<dbReference type="RefSeq" id="WP_309866724.1">
    <property type="nucleotide sequence ID" value="NZ_JAVDQG010000005.1"/>
</dbReference>
<evidence type="ECO:0000256" key="1">
    <source>
        <dbReference type="ARBA" id="ARBA00002841"/>
    </source>
</evidence>
<comment type="subcellular location">
    <subcellularLocation>
        <location evidence="2 10">Cell membrane</location>
        <topology evidence="2 10">Lipid-anchor</topology>
    </subcellularLocation>
</comment>
<proteinExistence type="inferred from homology"/>
<evidence type="ECO:0000256" key="3">
    <source>
        <dbReference type="ARBA" id="ARBA00008725"/>
    </source>
</evidence>
<feature type="domain" description="PBP" evidence="11">
    <location>
        <begin position="35"/>
        <end position="285"/>
    </location>
</feature>
<comment type="function">
    <text evidence="1">Part of the ABC transporter complex PstSACB involved in phosphate import.</text>
</comment>
<accession>A0ABU1IPZ9</accession>
<evidence type="ECO:0000256" key="4">
    <source>
        <dbReference type="ARBA" id="ARBA00011529"/>
    </source>
</evidence>
<dbReference type="Gene3D" id="3.40.190.10">
    <property type="entry name" value="Periplasmic binding protein-like II"/>
    <property type="match status" value="2"/>
</dbReference>
<dbReference type="NCBIfam" id="TIGR02136">
    <property type="entry name" value="ptsS_2"/>
    <property type="match status" value="1"/>
</dbReference>
<comment type="function">
    <text evidence="10">Involved in the system for phosphate transport across the cytoplasmic membrane.</text>
</comment>
<organism evidence="12 13">
    <name type="scientific">Desmospora profundinema</name>
    <dbReference type="NCBI Taxonomy" id="1571184"/>
    <lineage>
        <taxon>Bacteria</taxon>
        <taxon>Bacillati</taxon>
        <taxon>Bacillota</taxon>
        <taxon>Bacilli</taxon>
        <taxon>Bacillales</taxon>
        <taxon>Thermoactinomycetaceae</taxon>
        <taxon>Desmospora</taxon>
    </lineage>
</organism>
<dbReference type="Pfam" id="PF12849">
    <property type="entry name" value="PBP_like_2"/>
    <property type="match status" value="1"/>
</dbReference>
<comment type="similarity">
    <text evidence="3 10">Belongs to the PstS family.</text>
</comment>
<evidence type="ECO:0000256" key="10">
    <source>
        <dbReference type="RuleBase" id="RU367119"/>
    </source>
</evidence>
<evidence type="ECO:0000256" key="8">
    <source>
        <dbReference type="ARBA" id="ARBA00023139"/>
    </source>
</evidence>